<accession>E3H7T1</accession>
<protein>
    <recommendedName>
        <fullName evidence="3">Zinc-binding domain-containing protein</fullName>
    </recommendedName>
</protein>
<dbReference type="AlphaFoldDB" id="E3H7T1"/>
<gene>
    <name evidence="1" type="ordered locus">Ilyop_0877</name>
</gene>
<sequence length="53" mass="6109">METKIKSKAITCLKCKKNFKSELDNRGVPYNKLCPVCRKKRSNGIFFSSMHLS</sequence>
<dbReference type="EMBL" id="CP002281">
    <property type="protein sequence ID" value="ADO82663.1"/>
    <property type="molecule type" value="Genomic_DNA"/>
</dbReference>
<dbReference type="Proteomes" id="UP000006875">
    <property type="component" value="Chromosome"/>
</dbReference>
<proteinExistence type="predicted"/>
<evidence type="ECO:0000313" key="2">
    <source>
        <dbReference type="Proteomes" id="UP000006875"/>
    </source>
</evidence>
<name>E3H7T1_ILYPC</name>
<dbReference type="KEGG" id="ipo:Ilyop_0877"/>
<reference evidence="1 2" key="1">
    <citation type="journal article" date="2010" name="Stand. Genomic Sci.">
        <title>Complete genome sequence of Ilyobacter polytropus type strain (CuHbu1).</title>
        <authorList>
            <person name="Sikorski J."/>
            <person name="Chertkov O."/>
            <person name="Lapidus A."/>
            <person name="Nolan M."/>
            <person name="Lucas S."/>
            <person name="Del Rio T.G."/>
            <person name="Tice H."/>
            <person name="Cheng J.F."/>
            <person name="Tapia R."/>
            <person name="Han C."/>
            <person name="Goodwin L."/>
            <person name="Pitluck S."/>
            <person name="Liolios K."/>
            <person name="Ivanova N."/>
            <person name="Mavromatis K."/>
            <person name="Mikhailova N."/>
            <person name="Pati A."/>
            <person name="Chen A."/>
            <person name="Palaniappan K."/>
            <person name="Land M."/>
            <person name="Hauser L."/>
            <person name="Chang Y.J."/>
            <person name="Jeffries C.D."/>
            <person name="Brambilla E."/>
            <person name="Yasawong M."/>
            <person name="Rohde M."/>
            <person name="Pukall R."/>
            <person name="Spring S."/>
            <person name="Goker M."/>
            <person name="Woyke T."/>
            <person name="Bristow J."/>
            <person name="Eisen J.A."/>
            <person name="Markowitz V."/>
            <person name="Hugenholtz P."/>
            <person name="Kyrpides N.C."/>
            <person name="Klenk H.P."/>
        </authorList>
    </citation>
    <scope>NUCLEOTIDE SEQUENCE [LARGE SCALE GENOMIC DNA]</scope>
    <source>
        <strain evidence="2">ATCC 51220 / DSM 2926 / LMG 16218 / CuHBu1</strain>
    </source>
</reference>
<evidence type="ECO:0008006" key="3">
    <source>
        <dbReference type="Google" id="ProtNLM"/>
    </source>
</evidence>
<dbReference type="HOGENOM" id="CLU_3062370_0_0_0"/>
<dbReference type="RefSeq" id="WP_013387333.1">
    <property type="nucleotide sequence ID" value="NC_014632.1"/>
</dbReference>
<evidence type="ECO:0000313" key="1">
    <source>
        <dbReference type="EMBL" id="ADO82663.1"/>
    </source>
</evidence>
<keyword evidence="2" id="KW-1185">Reference proteome</keyword>
<organism evidence="1 2">
    <name type="scientific">Ilyobacter polytropus (strain ATCC 51220 / DSM 2926 / LMG 16218 / CuHBu1)</name>
    <dbReference type="NCBI Taxonomy" id="572544"/>
    <lineage>
        <taxon>Bacteria</taxon>
        <taxon>Fusobacteriati</taxon>
        <taxon>Fusobacteriota</taxon>
        <taxon>Fusobacteriia</taxon>
        <taxon>Fusobacteriales</taxon>
        <taxon>Fusobacteriaceae</taxon>
        <taxon>Ilyobacter</taxon>
    </lineage>
</organism>